<comment type="caution">
    <text evidence="1">The sequence shown here is derived from an EMBL/GenBank/DDBJ whole genome shotgun (WGS) entry which is preliminary data.</text>
</comment>
<dbReference type="EMBL" id="CM056743">
    <property type="protein sequence ID" value="KAJ8669368.1"/>
    <property type="molecule type" value="Genomic_DNA"/>
</dbReference>
<proteinExistence type="predicted"/>
<reference evidence="1" key="1">
    <citation type="submission" date="2023-04" db="EMBL/GenBank/DDBJ databases">
        <title>A chromosome-level genome assembly of the parasitoid wasp Eretmocerus hayati.</title>
        <authorList>
            <person name="Zhong Y."/>
            <person name="Liu S."/>
            <person name="Liu Y."/>
        </authorList>
    </citation>
    <scope>NUCLEOTIDE SEQUENCE</scope>
    <source>
        <strain evidence="1">ZJU_SS_LIU_2023</strain>
    </source>
</reference>
<sequence>MGEKCDHSGPYVIKVSGTVQSDASESSQNVATHDRSNTQQNNADNTAKPTAPPLNQILLKPSKEMAKVKKRICFMIIAALICVATGIYGIILWPGFFHSILTNQLVLSPTSMSHLMWRKTPVPMYLKIYLYNWTNSEDLSKSNVKPHFQQMGPYVFREVDTKVNQIWDEYLTTLTYQQKREWYFEPEMSNGTLKDKVTNLNPISATIGYMVRSNSTVRKWIANNLLKYSEKITITKTVKQLLFDGYDDILLDLAAKVKFDLPFEKFAWFYARNGSETYDGLFSIFTGSDDFNSLGFLKEWNHDSVSPKFSKTCGRIKGTVGDLWPPLTYNDTISVFSPDVCTTISLKEDGTSEWLGVTGKRFSSDPSMFDNGTEVPSRKCYCQSVECQPSGTLNVSNCKFGAPAFVSLPHFYLADKSYRQKIDGMNPNKEDHQFTLLIEPDTGIPIQVRAALQINFLVRPYDGLSYFDKFSEMYVPMLWFTQDVNLTSDVVSQVKLLKILPTAGNGLLGFIIGIGVFLVVLSGIMYFRQKVRDEQNDILIPKDGRRRDGGIDVADINEE</sequence>
<name>A0ACC2NDZ9_9HYME</name>
<gene>
    <name evidence="1" type="ORF">QAD02_000627</name>
</gene>
<accession>A0ACC2NDZ9</accession>
<evidence type="ECO:0000313" key="1">
    <source>
        <dbReference type="EMBL" id="KAJ8669368.1"/>
    </source>
</evidence>
<dbReference type="Proteomes" id="UP001239111">
    <property type="component" value="Chromosome 3"/>
</dbReference>
<protein>
    <submittedName>
        <fullName evidence="1">Uncharacterized protein</fullName>
    </submittedName>
</protein>
<evidence type="ECO:0000313" key="2">
    <source>
        <dbReference type="Proteomes" id="UP001239111"/>
    </source>
</evidence>
<keyword evidence="2" id="KW-1185">Reference proteome</keyword>
<organism evidence="1 2">
    <name type="scientific">Eretmocerus hayati</name>
    <dbReference type="NCBI Taxonomy" id="131215"/>
    <lineage>
        <taxon>Eukaryota</taxon>
        <taxon>Metazoa</taxon>
        <taxon>Ecdysozoa</taxon>
        <taxon>Arthropoda</taxon>
        <taxon>Hexapoda</taxon>
        <taxon>Insecta</taxon>
        <taxon>Pterygota</taxon>
        <taxon>Neoptera</taxon>
        <taxon>Endopterygota</taxon>
        <taxon>Hymenoptera</taxon>
        <taxon>Apocrita</taxon>
        <taxon>Proctotrupomorpha</taxon>
        <taxon>Chalcidoidea</taxon>
        <taxon>Aphelinidae</taxon>
        <taxon>Aphelininae</taxon>
        <taxon>Eretmocerus</taxon>
    </lineage>
</organism>